<dbReference type="InterPro" id="IPR029044">
    <property type="entry name" value="Nucleotide-diphossugar_trans"/>
</dbReference>
<evidence type="ECO:0000313" key="5">
    <source>
        <dbReference type="Proteomes" id="UP000094626"/>
    </source>
</evidence>
<dbReference type="Proteomes" id="UP000094626">
    <property type="component" value="Chromosome"/>
</dbReference>
<evidence type="ECO:0000256" key="2">
    <source>
        <dbReference type="SAM" id="Phobius"/>
    </source>
</evidence>
<dbReference type="Pfam" id="PF00535">
    <property type="entry name" value="Glycos_transf_2"/>
    <property type="match status" value="1"/>
</dbReference>
<dbReference type="PANTHER" id="PTHR43630:SF2">
    <property type="entry name" value="GLYCOSYLTRANSFERASE"/>
    <property type="match status" value="1"/>
</dbReference>
<keyword evidence="4" id="KW-0808">Transferase</keyword>
<evidence type="ECO:0000256" key="1">
    <source>
        <dbReference type="ARBA" id="ARBA00038494"/>
    </source>
</evidence>
<dbReference type="InterPro" id="IPR001173">
    <property type="entry name" value="Glyco_trans_2-like"/>
</dbReference>
<proteinExistence type="inferred from homology"/>
<keyword evidence="2" id="KW-1133">Transmembrane helix</keyword>
<name>A0A1D8A9A0_9SPHN</name>
<dbReference type="CDD" id="cd02511">
    <property type="entry name" value="Beta4Glucosyltransferase"/>
    <property type="match status" value="1"/>
</dbReference>
<keyword evidence="2" id="KW-0812">Transmembrane</keyword>
<dbReference type="Gene3D" id="3.90.550.10">
    <property type="entry name" value="Spore Coat Polysaccharide Biosynthesis Protein SpsA, Chain A"/>
    <property type="match status" value="1"/>
</dbReference>
<dbReference type="OrthoDB" id="9815923at2"/>
<dbReference type="PANTHER" id="PTHR43630">
    <property type="entry name" value="POLY-BETA-1,6-N-ACETYL-D-GLUCOSAMINE SYNTHASE"/>
    <property type="match status" value="1"/>
</dbReference>
<dbReference type="SUPFAM" id="SSF53448">
    <property type="entry name" value="Nucleotide-diphospho-sugar transferases"/>
    <property type="match status" value="1"/>
</dbReference>
<organism evidence="4 5">
    <name type="scientific">Novosphingobium resinovorum</name>
    <dbReference type="NCBI Taxonomy" id="158500"/>
    <lineage>
        <taxon>Bacteria</taxon>
        <taxon>Pseudomonadati</taxon>
        <taxon>Pseudomonadota</taxon>
        <taxon>Alphaproteobacteria</taxon>
        <taxon>Sphingomonadales</taxon>
        <taxon>Sphingomonadaceae</taxon>
        <taxon>Novosphingobium</taxon>
    </lineage>
</organism>
<keyword evidence="2" id="KW-0472">Membrane</keyword>
<evidence type="ECO:0000259" key="3">
    <source>
        <dbReference type="Pfam" id="PF00535"/>
    </source>
</evidence>
<comment type="similarity">
    <text evidence="1">Belongs to the glycosyltransferase 2 family. WaaE/KdtX subfamily.</text>
</comment>
<sequence length="301" mass="34655">MTCVILTYNEETHIERAIASVRGVADDILVIDSFSTDRTVTLAQAAGARVLQHAFVNHAAQFNWGLDNGDIRTSWIFRLDADEYIGADLASRMRDELAAMPSDVAGVLLSRRHIWMGRWVRHGGRYPLHMLRIWRNGQGRVENRWMDEHVIVEGGRTVHMQGEFADACERDITFFVTKHNGYATREAFEVLNTNYGLITLGAEDSDKLSRQAKMKRFIKKNIYSRIPFGIGPIFYFLFRYIVQLGFLDGRSGFIYHFMQGLWYRLLVESKVYEFELSLKDCPDNAARIARLQDLTGLRFMA</sequence>
<gene>
    <name evidence="4" type="ORF">BES08_11905</name>
</gene>
<evidence type="ECO:0000313" key="4">
    <source>
        <dbReference type="EMBL" id="AOR78645.1"/>
    </source>
</evidence>
<keyword evidence="5" id="KW-1185">Reference proteome</keyword>
<dbReference type="AlphaFoldDB" id="A0A1D8A9A0"/>
<feature type="domain" description="Glycosyltransferase 2-like" evidence="3">
    <location>
        <begin position="3"/>
        <end position="111"/>
    </location>
</feature>
<reference evidence="5" key="1">
    <citation type="journal article" date="2017" name="J. Biotechnol.">
        <title>Complete genome sequence of Novosphingobium resinovorum SA1, a versatile xenobiotic-degrading bacterium capable of utilizing sulfanilic acid.</title>
        <authorList>
            <person name="Hegedus B."/>
            <person name="Kos P.B."/>
            <person name="Balint B."/>
            <person name="Maroti G."/>
            <person name="Gan H.M."/>
            <person name="Perei K."/>
            <person name="Rakhely G."/>
        </authorList>
    </citation>
    <scope>NUCLEOTIDE SEQUENCE [LARGE SCALE GENOMIC DNA]</scope>
    <source>
        <strain evidence="5">SA1</strain>
    </source>
</reference>
<accession>A0A1D8A9A0</accession>
<protein>
    <submittedName>
        <fullName evidence="4">Glycosyl transferase</fullName>
    </submittedName>
</protein>
<dbReference type="GO" id="GO:0016740">
    <property type="term" value="F:transferase activity"/>
    <property type="evidence" value="ECO:0007669"/>
    <property type="project" value="UniProtKB-KW"/>
</dbReference>
<feature type="transmembrane region" description="Helical" evidence="2">
    <location>
        <begin position="222"/>
        <end position="242"/>
    </location>
</feature>
<dbReference type="KEGG" id="nre:BES08_11905"/>
<dbReference type="EMBL" id="CP017075">
    <property type="protein sequence ID" value="AOR78645.1"/>
    <property type="molecule type" value="Genomic_DNA"/>
</dbReference>